<reference evidence="1 2" key="1">
    <citation type="submission" date="2019-05" db="EMBL/GenBank/DDBJ databases">
        <title>Mikania micrantha, genome provides insights into the molecular mechanism of rapid growth.</title>
        <authorList>
            <person name="Liu B."/>
        </authorList>
    </citation>
    <scope>NUCLEOTIDE SEQUENCE [LARGE SCALE GENOMIC DNA]</scope>
    <source>
        <strain evidence="1">NLD-2019</strain>
        <tissue evidence="1">Leaf</tissue>
    </source>
</reference>
<accession>A0A5N6NVB6</accession>
<proteinExistence type="predicted"/>
<evidence type="ECO:0000313" key="1">
    <source>
        <dbReference type="EMBL" id="KAD5317758.1"/>
    </source>
</evidence>
<keyword evidence="2" id="KW-1185">Reference proteome</keyword>
<dbReference type="EMBL" id="SZYD01000009">
    <property type="protein sequence ID" value="KAD5317758.1"/>
    <property type="molecule type" value="Genomic_DNA"/>
</dbReference>
<gene>
    <name evidence="1" type="ORF">E3N88_17704</name>
</gene>
<sequence>MTINLNFPVFAGNPIRSKTPKSRTSAHAIQPYKPQRVNLISNIHHRLNSRNDIWASGWFSFGDFEDLFKGGEVKLSEELLVCLGCKTIQIEEEDNNKHTRFKIPLLGSGRSVRIYGQSIGCGSILLYDKSPSRVGSGETEEEDNVVYWAIDKGTWPESVLAS</sequence>
<name>A0A5N6NVB6_9ASTR</name>
<dbReference type="AlphaFoldDB" id="A0A5N6NVB6"/>
<evidence type="ECO:0000313" key="2">
    <source>
        <dbReference type="Proteomes" id="UP000326396"/>
    </source>
</evidence>
<organism evidence="1 2">
    <name type="scientific">Mikania micrantha</name>
    <name type="common">bitter vine</name>
    <dbReference type="NCBI Taxonomy" id="192012"/>
    <lineage>
        <taxon>Eukaryota</taxon>
        <taxon>Viridiplantae</taxon>
        <taxon>Streptophyta</taxon>
        <taxon>Embryophyta</taxon>
        <taxon>Tracheophyta</taxon>
        <taxon>Spermatophyta</taxon>
        <taxon>Magnoliopsida</taxon>
        <taxon>eudicotyledons</taxon>
        <taxon>Gunneridae</taxon>
        <taxon>Pentapetalae</taxon>
        <taxon>asterids</taxon>
        <taxon>campanulids</taxon>
        <taxon>Asterales</taxon>
        <taxon>Asteraceae</taxon>
        <taxon>Asteroideae</taxon>
        <taxon>Heliantheae alliance</taxon>
        <taxon>Eupatorieae</taxon>
        <taxon>Mikania</taxon>
    </lineage>
</organism>
<comment type="caution">
    <text evidence="1">The sequence shown here is derived from an EMBL/GenBank/DDBJ whole genome shotgun (WGS) entry which is preliminary data.</text>
</comment>
<dbReference type="Proteomes" id="UP000326396">
    <property type="component" value="Linkage Group LG17"/>
</dbReference>
<protein>
    <submittedName>
        <fullName evidence="1">Uncharacterized protein</fullName>
    </submittedName>
</protein>